<dbReference type="EMBL" id="JBFTEG010000001">
    <property type="protein sequence ID" value="MEX6500481.1"/>
    <property type="molecule type" value="Genomic_DNA"/>
</dbReference>
<dbReference type="Gene3D" id="3.90.1590.10">
    <property type="entry name" value="glutathione-dependent formaldehyde- activating enzyme (gfa)"/>
    <property type="match status" value="1"/>
</dbReference>
<dbReference type="PROSITE" id="PS51891">
    <property type="entry name" value="CENP_V_GFA"/>
    <property type="match status" value="1"/>
</dbReference>
<dbReference type="PANTHER" id="PTHR33337">
    <property type="entry name" value="GFA DOMAIN-CONTAINING PROTEIN"/>
    <property type="match status" value="1"/>
</dbReference>
<accession>A0ABV3YMH4</accession>
<dbReference type="Pfam" id="PF04828">
    <property type="entry name" value="GFA"/>
    <property type="match status" value="1"/>
</dbReference>
<comment type="caution">
    <text evidence="6">The sequence shown here is derived from an EMBL/GenBank/DDBJ whole genome shotgun (WGS) entry which is preliminary data.</text>
</comment>
<dbReference type="PANTHER" id="PTHR33337:SF40">
    <property type="entry name" value="CENP-V_GFA DOMAIN-CONTAINING PROTEIN-RELATED"/>
    <property type="match status" value="1"/>
</dbReference>
<evidence type="ECO:0000256" key="2">
    <source>
        <dbReference type="ARBA" id="ARBA00022723"/>
    </source>
</evidence>
<reference evidence="6 7" key="1">
    <citation type="submission" date="2024-07" db="EMBL/GenBank/DDBJ databases">
        <authorList>
            <person name="Li M."/>
        </authorList>
    </citation>
    <scope>NUCLEOTIDE SEQUENCE [LARGE SCALE GENOMIC DNA]</scope>
    <source>
        <strain evidence="6 7">25A3E</strain>
    </source>
</reference>
<proteinExistence type="inferred from homology"/>
<evidence type="ECO:0000313" key="6">
    <source>
        <dbReference type="EMBL" id="MEX6500481.1"/>
    </source>
</evidence>
<dbReference type="SUPFAM" id="SSF51316">
    <property type="entry name" value="Mss4-like"/>
    <property type="match status" value="1"/>
</dbReference>
<evidence type="ECO:0000256" key="3">
    <source>
        <dbReference type="ARBA" id="ARBA00022833"/>
    </source>
</evidence>
<feature type="domain" description="CENP-V/GFA" evidence="5">
    <location>
        <begin position="5"/>
        <end position="112"/>
    </location>
</feature>
<organism evidence="6 7">
    <name type="scientific">Pseudomonas zhanjiangensis</name>
    <dbReference type="NCBI Taxonomy" id="3239015"/>
    <lineage>
        <taxon>Bacteria</taxon>
        <taxon>Pseudomonadati</taxon>
        <taxon>Pseudomonadota</taxon>
        <taxon>Gammaproteobacteria</taxon>
        <taxon>Pseudomonadales</taxon>
        <taxon>Pseudomonadaceae</taxon>
        <taxon>Pseudomonas</taxon>
    </lineage>
</organism>
<name>A0ABV3YMH4_9PSED</name>
<keyword evidence="7" id="KW-1185">Reference proteome</keyword>
<sequence>MNDIYCGGCQCGALRYQFRAPLRDIAHCHCSVCRRSSGGIVTTWITVPLTSFRWLTGTPRQYACSPTCTRSFCPTCGAQLCLFTSLSPETLDVTVATLDRPELAPADRHIWVQSRLPWLHLDEHLPEEQQEVLS</sequence>
<keyword evidence="2" id="KW-0479">Metal-binding</keyword>
<keyword evidence="4" id="KW-0456">Lyase</keyword>
<protein>
    <submittedName>
        <fullName evidence="6">GFA family protein</fullName>
    </submittedName>
</protein>
<evidence type="ECO:0000313" key="7">
    <source>
        <dbReference type="Proteomes" id="UP001560296"/>
    </source>
</evidence>
<gene>
    <name evidence="6" type="ORF">AB5S05_00280</name>
</gene>
<dbReference type="InterPro" id="IPR011057">
    <property type="entry name" value="Mss4-like_sf"/>
</dbReference>
<comment type="similarity">
    <text evidence="1">Belongs to the Gfa family.</text>
</comment>
<evidence type="ECO:0000259" key="5">
    <source>
        <dbReference type="PROSITE" id="PS51891"/>
    </source>
</evidence>
<evidence type="ECO:0000256" key="4">
    <source>
        <dbReference type="ARBA" id="ARBA00023239"/>
    </source>
</evidence>
<dbReference type="InterPro" id="IPR006913">
    <property type="entry name" value="CENP-V/GFA"/>
</dbReference>
<keyword evidence="3" id="KW-0862">Zinc</keyword>
<dbReference type="RefSeq" id="WP_369285395.1">
    <property type="nucleotide sequence ID" value="NZ_JBFTEG010000001.1"/>
</dbReference>
<evidence type="ECO:0000256" key="1">
    <source>
        <dbReference type="ARBA" id="ARBA00005495"/>
    </source>
</evidence>
<dbReference type="Proteomes" id="UP001560296">
    <property type="component" value="Unassembled WGS sequence"/>
</dbReference>